<dbReference type="GO" id="GO:0000978">
    <property type="term" value="F:RNA polymerase II cis-regulatory region sequence-specific DNA binding"/>
    <property type="evidence" value="ECO:0007669"/>
    <property type="project" value="TreeGrafter"/>
</dbReference>
<feature type="compositionally biased region" description="Polar residues" evidence="6">
    <location>
        <begin position="69"/>
        <end position="80"/>
    </location>
</feature>
<evidence type="ECO:0000256" key="6">
    <source>
        <dbReference type="SAM" id="MobiDB-lite"/>
    </source>
</evidence>
<dbReference type="InParanoid" id="A0A0H2SJ83"/>
<dbReference type="PROSITE" id="PS50888">
    <property type="entry name" value="BHLH"/>
    <property type="match status" value="1"/>
</dbReference>
<dbReference type="Proteomes" id="UP000053477">
    <property type="component" value="Unassembled WGS sequence"/>
</dbReference>
<feature type="region of interest" description="Disordered" evidence="6">
    <location>
        <begin position="116"/>
        <end position="256"/>
    </location>
</feature>
<dbReference type="InterPro" id="IPR052207">
    <property type="entry name" value="Max-like/E-box_TFs"/>
</dbReference>
<feature type="compositionally biased region" description="Low complexity" evidence="6">
    <location>
        <begin position="227"/>
        <end position="242"/>
    </location>
</feature>
<feature type="region of interest" description="Disordered" evidence="6">
    <location>
        <begin position="42"/>
        <end position="87"/>
    </location>
</feature>
<evidence type="ECO:0000313" key="8">
    <source>
        <dbReference type="EMBL" id="KLO17156.1"/>
    </source>
</evidence>
<feature type="compositionally biased region" description="Polar residues" evidence="6">
    <location>
        <begin position="139"/>
        <end position="168"/>
    </location>
</feature>
<feature type="domain" description="BHLH" evidence="7">
    <location>
        <begin position="266"/>
        <end position="368"/>
    </location>
</feature>
<feature type="compositionally biased region" description="Basic and acidic residues" evidence="6">
    <location>
        <begin position="215"/>
        <end position="225"/>
    </location>
</feature>
<dbReference type="Gene3D" id="4.10.280.10">
    <property type="entry name" value="Helix-loop-helix DNA-binding domain"/>
    <property type="match status" value="1"/>
</dbReference>
<evidence type="ECO:0000313" key="9">
    <source>
        <dbReference type="Proteomes" id="UP000053477"/>
    </source>
</evidence>
<dbReference type="GO" id="GO:0005634">
    <property type="term" value="C:nucleus"/>
    <property type="evidence" value="ECO:0007669"/>
    <property type="project" value="UniProtKB-SubCell"/>
</dbReference>
<organism evidence="8 9">
    <name type="scientific">Schizopora paradoxa</name>
    <dbReference type="NCBI Taxonomy" id="27342"/>
    <lineage>
        <taxon>Eukaryota</taxon>
        <taxon>Fungi</taxon>
        <taxon>Dikarya</taxon>
        <taxon>Basidiomycota</taxon>
        <taxon>Agaricomycotina</taxon>
        <taxon>Agaricomycetes</taxon>
        <taxon>Hymenochaetales</taxon>
        <taxon>Schizoporaceae</taxon>
        <taxon>Schizopora</taxon>
    </lineage>
</organism>
<dbReference type="InterPro" id="IPR036638">
    <property type="entry name" value="HLH_DNA-bd_sf"/>
</dbReference>
<proteinExistence type="predicted"/>
<evidence type="ECO:0000256" key="1">
    <source>
        <dbReference type="ARBA" id="ARBA00004123"/>
    </source>
</evidence>
<keyword evidence="5" id="KW-0539">Nucleus</keyword>
<dbReference type="AlphaFoldDB" id="A0A0H2SJ83"/>
<accession>A0A0H2SJ83</accession>
<dbReference type="SUPFAM" id="SSF47459">
    <property type="entry name" value="HLH, helix-loop-helix DNA-binding domain"/>
    <property type="match status" value="1"/>
</dbReference>
<comment type="subcellular location">
    <subcellularLocation>
        <location evidence="1">Nucleus</location>
    </subcellularLocation>
</comment>
<evidence type="ECO:0000256" key="5">
    <source>
        <dbReference type="ARBA" id="ARBA00023242"/>
    </source>
</evidence>
<feature type="region of interest" description="Disordered" evidence="6">
    <location>
        <begin position="312"/>
        <end position="350"/>
    </location>
</feature>
<feature type="compositionally biased region" description="Basic and acidic residues" evidence="6">
    <location>
        <begin position="337"/>
        <end position="350"/>
    </location>
</feature>
<dbReference type="GO" id="GO:0000981">
    <property type="term" value="F:DNA-binding transcription factor activity, RNA polymerase II-specific"/>
    <property type="evidence" value="ECO:0007669"/>
    <property type="project" value="TreeGrafter"/>
</dbReference>
<evidence type="ECO:0000256" key="4">
    <source>
        <dbReference type="ARBA" id="ARBA00023163"/>
    </source>
</evidence>
<dbReference type="OrthoDB" id="5778525at2759"/>
<keyword evidence="3" id="KW-0238">DNA-binding</keyword>
<keyword evidence="2" id="KW-0805">Transcription regulation</keyword>
<evidence type="ECO:0000259" key="7">
    <source>
        <dbReference type="PROSITE" id="PS50888"/>
    </source>
</evidence>
<feature type="region of interest" description="Disordered" evidence="6">
    <location>
        <begin position="409"/>
        <end position="430"/>
    </location>
</feature>
<sequence>MPLFTPSESYALQTFLEHIDITGALDGMSSGETEWPAIYSAGSEASSSMPNGVHHFQASPVDSSDNHPTRITSPTQTNYPPRSVGGEVLVPKGHEQLAKAAKDLMSLDSNPLKWTDSADHDLPCPPRLNQEQDRHSASPVHQSRTTGHARSNSALSQTHYPASSSSNGRPRLAVAPSSSSHSVDGFSAYESLPSGSSVNSSDTSPPPLTPPSAKRPYDAIHHHQDPSSSSSLAKKARSNSSSIPPHANNPNVPIINTKPTLLSASQKKANHIQSEQKRRANIRRGYEALCDTVPALREAIRREEEEQRMVTQATAHASGGGGDSAGKVKKKLRARRKVTDGAERMDGRAGPRSENIVLSKTIDYIHDLLSDKASLLDRLSRARTVLARSAPERLQPPIEGVPLWEREWGGGVGLLDPEGGGDSDDDVEDS</sequence>
<keyword evidence="4" id="KW-0804">Transcription</keyword>
<dbReference type="PANTHER" id="PTHR15741">
    <property type="entry name" value="BASIC HELIX-LOOP-HELIX ZIP TRANSCRIPTION FACTOR"/>
    <property type="match status" value="1"/>
</dbReference>
<dbReference type="EMBL" id="KQ085908">
    <property type="protein sequence ID" value="KLO17156.1"/>
    <property type="molecule type" value="Genomic_DNA"/>
</dbReference>
<dbReference type="STRING" id="27342.A0A0H2SJ83"/>
<evidence type="ECO:0000256" key="3">
    <source>
        <dbReference type="ARBA" id="ARBA00023125"/>
    </source>
</evidence>
<evidence type="ECO:0000256" key="2">
    <source>
        <dbReference type="ARBA" id="ARBA00023015"/>
    </source>
</evidence>
<gene>
    <name evidence="8" type="ORF">SCHPADRAFT_868685</name>
</gene>
<keyword evidence="9" id="KW-1185">Reference proteome</keyword>
<dbReference type="InterPro" id="IPR011598">
    <property type="entry name" value="bHLH_dom"/>
</dbReference>
<name>A0A0H2SJ83_9AGAM</name>
<dbReference type="PANTHER" id="PTHR15741:SF27">
    <property type="entry name" value="TRANSCRIPTION FACTOR AP-4"/>
    <property type="match status" value="1"/>
</dbReference>
<reference evidence="8 9" key="1">
    <citation type="submission" date="2015-04" db="EMBL/GenBank/DDBJ databases">
        <title>Complete genome sequence of Schizopora paradoxa KUC8140, a cosmopolitan wood degrader in East Asia.</title>
        <authorList>
            <consortium name="DOE Joint Genome Institute"/>
            <person name="Min B."/>
            <person name="Park H."/>
            <person name="Jang Y."/>
            <person name="Kim J.-J."/>
            <person name="Kim K.H."/>
            <person name="Pangilinan J."/>
            <person name="Lipzen A."/>
            <person name="Riley R."/>
            <person name="Grigoriev I.V."/>
            <person name="Spatafora J.W."/>
            <person name="Choi I.-G."/>
        </authorList>
    </citation>
    <scope>NUCLEOTIDE SEQUENCE [LARGE SCALE GENOMIC DNA]</scope>
    <source>
        <strain evidence="8 9">KUC8140</strain>
    </source>
</reference>
<dbReference type="GO" id="GO:0046983">
    <property type="term" value="F:protein dimerization activity"/>
    <property type="evidence" value="ECO:0007669"/>
    <property type="project" value="InterPro"/>
</dbReference>
<feature type="compositionally biased region" description="Acidic residues" evidence="6">
    <location>
        <begin position="419"/>
        <end position="430"/>
    </location>
</feature>
<protein>
    <recommendedName>
        <fullName evidence="7">BHLH domain-containing protein</fullName>
    </recommendedName>
</protein>
<feature type="compositionally biased region" description="Basic residues" evidence="6">
    <location>
        <begin position="327"/>
        <end position="336"/>
    </location>
</feature>